<evidence type="ECO:0000256" key="9">
    <source>
        <dbReference type="ARBA" id="ARBA00022741"/>
    </source>
</evidence>
<dbReference type="FunFam" id="3.40.50.1260:FF:000031">
    <property type="entry name" value="Phosphoglycerate kinase 1"/>
    <property type="match status" value="1"/>
</dbReference>
<evidence type="ECO:0000313" key="17">
    <source>
        <dbReference type="EMBL" id="QJR35033.1"/>
    </source>
</evidence>
<dbReference type="PANTHER" id="PTHR11406:SF23">
    <property type="entry name" value="PHOSPHOGLYCERATE KINASE 1, CHLOROPLASTIC-RELATED"/>
    <property type="match status" value="1"/>
</dbReference>
<dbReference type="GO" id="GO:0004618">
    <property type="term" value="F:phosphoglycerate kinase activity"/>
    <property type="evidence" value="ECO:0007669"/>
    <property type="project" value="UniProtKB-UniRule"/>
</dbReference>
<keyword evidence="11 13" id="KW-0067">ATP-binding</keyword>
<dbReference type="InterPro" id="IPR001576">
    <property type="entry name" value="Phosphoglycerate_kinase"/>
</dbReference>
<dbReference type="SUPFAM" id="SSF53748">
    <property type="entry name" value="Phosphoglycerate kinase"/>
    <property type="match status" value="1"/>
</dbReference>
<proteinExistence type="inferred from homology"/>
<keyword evidence="12 13" id="KW-0324">Glycolysis</keyword>
<reference evidence="17 18" key="1">
    <citation type="submission" date="2020-05" db="EMBL/GenBank/DDBJ databases">
        <title>Complete genome sequence of Gemmatimonas greenlandica TET16.</title>
        <authorList>
            <person name="Zeng Y."/>
        </authorList>
    </citation>
    <scope>NUCLEOTIDE SEQUENCE [LARGE SCALE GENOMIC DNA]</scope>
    <source>
        <strain evidence="17 18">TET16</strain>
    </source>
</reference>
<dbReference type="Pfam" id="PF00162">
    <property type="entry name" value="PGK"/>
    <property type="match status" value="1"/>
</dbReference>
<comment type="similarity">
    <text evidence="3 13 16">Belongs to the phosphoglycerate kinase family.</text>
</comment>
<evidence type="ECO:0000256" key="15">
    <source>
        <dbReference type="PIRSR" id="PIRSR000724-2"/>
    </source>
</evidence>
<keyword evidence="10 13" id="KW-0418">Kinase</keyword>
<evidence type="ECO:0000256" key="14">
    <source>
        <dbReference type="PIRSR" id="PIRSR000724-1"/>
    </source>
</evidence>
<feature type="binding site" evidence="13 14">
    <location>
        <begin position="63"/>
        <end position="66"/>
    </location>
    <ligand>
        <name>substrate</name>
    </ligand>
</feature>
<evidence type="ECO:0000256" key="10">
    <source>
        <dbReference type="ARBA" id="ARBA00022777"/>
    </source>
</evidence>
<dbReference type="FunFam" id="3.40.50.1260:FF:000006">
    <property type="entry name" value="Phosphoglycerate kinase"/>
    <property type="match status" value="1"/>
</dbReference>
<feature type="binding site" evidence="13 15">
    <location>
        <begin position="354"/>
        <end position="357"/>
    </location>
    <ligand>
        <name>ATP</name>
        <dbReference type="ChEBI" id="CHEBI:30616"/>
    </ligand>
</feature>
<sequence length="398" mass="41154">MTTRTIRDLSAADLAGKRALVRVDFNVPLDEAGAVSDDTRITAALPTITTLLDQGAKVVLLAHFGRPKGAPEAKYSLAPVATRLKQLLPRPVHFLGETIGAAAVAATHALADGEVLLLENTRFLAGEEKNDDALSQQLAELGDLYVNDAFGAAHRAHASTAGVAKYCRPAVAGLLMERELAYLGGALAAPARPFVAILGGSKISGKIDVVEALLPKVDHLLIGGAMACTFFRAMGCETGNSLVEPDRLEMAKDLLARAGDKLVLPVDAMIAPSMDAGSDARVVGRESIPAGEAMFDIGPASVAQYRALIESARTVLWNGPMGVFEKPPFDAGTFAVARAMAVATDHGATTIIGGGDSAAAVAEAGLESKMSHVSTGGGASLEFLEGKDLPGVSALDLR</sequence>
<feature type="binding site" evidence="13">
    <location>
        <position position="40"/>
    </location>
    <ligand>
        <name>substrate</name>
    </ligand>
</feature>
<dbReference type="PANTHER" id="PTHR11406">
    <property type="entry name" value="PHOSPHOGLYCERATE KINASE"/>
    <property type="match status" value="1"/>
</dbReference>
<dbReference type="InterPro" id="IPR036043">
    <property type="entry name" value="Phosphoglycerate_kinase_sf"/>
</dbReference>
<evidence type="ECO:0000256" key="5">
    <source>
        <dbReference type="ARBA" id="ARBA00013061"/>
    </source>
</evidence>
<evidence type="ECO:0000256" key="6">
    <source>
        <dbReference type="ARBA" id="ARBA00016471"/>
    </source>
</evidence>
<evidence type="ECO:0000256" key="13">
    <source>
        <dbReference type="HAMAP-Rule" id="MF_00145"/>
    </source>
</evidence>
<comment type="pathway">
    <text evidence="2 13">Carbohydrate degradation; glycolysis; pyruvate from D-glyceraldehyde 3-phosphate: step 2/5.</text>
</comment>
<feature type="binding site" evidence="13 15">
    <location>
        <position position="206"/>
    </location>
    <ligand>
        <name>ATP</name>
        <dbReference type="ChEBI" id="CHEBI:30616"/>
    </ligand>
</feature>
<feature type="binding site" evidence="13 15">
    <location>
        <position position="325"/>
    </location>
    <ligand>
        <name>ATP</name>
        <dbReference type="ChEBI" id="CHEBI:30616"/>
    </ligand>
</feature>
<dbReference type="GO" id="GO:0005524">
    <property type="term" value="F:ATP binding"/>
    <property type="evidence" value="ECO:0007669"/>
    <property type="project" value="UniProtKB-KW"/>
</dbReference>
<dbReference type="GO" id="GO:0043531">
    <property type="term" value="F:ADP binding"/>
    <property type="evidence" value="ECO:0007669"/>
    <property type="project" value="TreeGrafter"/>
</dbReference>
<comment type="caution">
    <text evidence="13">Lacks conserved residue(s) required for the propagation of feature annotation.</text>
</comment>
<protein>
    <recommendedName>
        <fullName evidence="6 13">Phosphoglycerate kinase</fullName>
        <ecNumber evidence="5 13">2.7.2.3</ecNumber>
    </recommendedName>
</protein>
<feature type="binding site" evidence="13">
    <location>
        <position position="155"/>
    </location>
    <ligand>
        <name>substrate</name>
    </ligand>
</feature>
<evidence type="ECO:0000256" key="7">
    <source>
        <dbReference type="ARBA" id="ARBA00022490"/>
    </source>
</evidence>
<dbReference type="InterPro" id="IPR015824">
    <property type="entry name" value="Phosphoglycerate_kinase_N"/>
</dbReference>
<dbReference type="GO" id="GO:0006094">
    <property type="term" value="P:gluconeogenesis"/>
    <property type="evidence" value="ECO:0007669"/>
    <property type="project" value="TreeGrafter"/>
</dbReference>
<dbReference type="RefSeq" id="WP_171224461.1">
    <property type="nucleotide sequence ID" value="NZ_CP053085.1"/>
</dbReference>
<evidence type="ECO:0000256" key="4">
    <source>
        <dbReference type="ARBA" id="ARBA00011245"/>
    </source>
</evidence>
<dbReference type="EMBL" id="CP053085">
    <property type="protein sequence ID" value="QJR35033.1"/>
    <property type="molecule type" value="Genomic_DNA"/>
</dbReference>
<dbReference type="HAMAP" id="MF_00145">
    <property type="entry name" value="Phosphoglyc_kinase"/>
    <property type="match status" value="1"/>
</dbReference>
<name>A0A6M4IJW1_9BACT</name>
<evidence type="ECO:0000256" key="2">
    <source>
        <dbReference type="ARBA" id="ARBA00004838"/>
    </source>
</evidence>
<dbReference type="KEGG" id="ggr:HKW67_05660"/>
<evidence type="ECO:0000256" key="11">
    <source>
        <dbReference type="ARBA" id="ARBA00022840"/>
    </source>
</evidence>
<dbReference type="UniPathway" id="UPA00109">
    <property type="reaction ID" value="UER00185"/>
</dbReference>
<feature type="binding site" evidence="14">
    <location>
        <position position="122"/>
    </location>
    <ligand>
        <name>(2R)-3-phosphoglycerate</name>
        <dbReference type="ChEBI" id="CHEBI:58272"/>
    </ligand>
</feature>
<dbReference type="GO" id="GO:0005829">
    <property type="term" value="C:cytosol"/>
    <property type="evidence" value="ECO:0007669"/>
    <property type="project" value="TreeGrafter"/>
</dbReference>
<keyword evidence="8 13" id="KW-0808">Transferase</keyword>
<evidence type="ECO:0000256" key="16">
    <source>
        <dbReference type="RuleBase" id="RU000532"/>
    </source>
</evidence>
<comment type="subunit">
    <text evidence="4 13">Monomer.</text>
</comment>
<gene>
    <name evidence="13" type="primary">pgk</name>
    <name evidence="17" type="ORF">HKW67_05660</name>
</gene>
<evidence type="ECO:0000256" key="3">
    <source>
        <dbReference type="ARBA" id="ARBA00008982"/>
    </source>
</evidence>
<comment type="catalytic activity">
    <reaction evidence="1 13 16">
        <text>(2R)-3-phosphoglycerate + ATP = (2R)-3-phospho-glyceroyl phosphate + ADP</text>
        <dbReference type="Rhea" id="RHEA:14801"/>
        <dbReference type="ChEBI" id="CHEBI:30616"/>
        <dbReference type="ChEBI" id="CHEBI:57604"/>
        <dbReference type="ChEBI" id="CHEBI:58272"/>
        <dbReference type="ChEBI" id="CHEBI:456216"/>
        <dbReference type="EC" id="2.7.2.3"/>
    </reaction>
</comment>
<feature type="binding site" evidence="13 14">
    <location>
        <begin position="24"/>
        <end position="26"/>
    </location>
    <ligand>
        <name>substrate</name>
    </ligand>
</feature>
<accession>A0A6M4IJW1</accession>
<dbReference type="GO" id="GO:0006096">
    <property type="term" value="P:glycolytic process"/>
    <property type="evidence" value="ECO:0007669"/>
    <property type="project" value="UniProtKB-UniRule"/>
</dbReference>
<organism evidence="17 18">
    <name type="scientific">Gemmatimonas groenlandica</name>
    <dbReference type="NCBI Taxonomy" id="2732249"/>
    <lineage>
        <taxon>Bacteria</taxon>
        <taxon>Pseudomonadati</taxon>
        <taxon>Gemmatimonadota</taxon>
        <taxon>Gemmatimonadia</taxon>
        <taxon>Gemmatimonadales</taxon>
        <taxon>Gemmatimonadaceae</taxon>
        <taxon>Gemmatimonas</taxon>
    </lineage>
</organism>
<keyword evidence="9 13" id="KW-0547">Nucleotide-binding</keyword>
<evidence type="ECO:0000313" key="18">
    <source>
        <dbReference type="Proteomes" id="UP000500938"/>
    </source>
</evidence>
<feature type="binding site" evidence="14">
    <location>
        <position position="155"/>
    </location>
    <ligand>
        <name>(2R)-3-phosphoglycerate</name>
        <dbReference type="ChEBI" id="CHEBI:58272"/>
    </ligand>
</feature>
<evidence type="ECO:0000256" key="1">
    <source>
        <dbReference type="ARBA" id="ARBA00000642"/>
    </source>
</evidence>
<dbReference type="Gene3D" id="3.40.50.1260">
    <property type="entry name" value="Phosphoglycerate kinase, N-terminal domain"/>
    <property type="match status" value="2"/>
</dbReference>
<feature type="binding site" evidence="14">
    <location>
        <position position="40"/>
    </location>
    <ligand>
        <name>(2R)-3-phosphoglycerate</name>
        <dbReference type="ChEBI" id="CHEBI:58272"/>
    </ligand>
</feature>
<evidence type="ECO:0000256" key="12">
    <source>
        <dbReference type="ARBA" id="ARBA00023152"/>
    </source>
</evidence>
<dbReference type="EC" id="2.7.2.3" evidence="5 13"/>
<comment type="subcellular location">
    <subcellularLocation>
        <location evidence="13">Cytoplasm</location>
    </subcellularLocation>
</comment>
<dbReference type="CDD" id="cd00318">
    <property type="entry name" value="Phosphoglycerate_kinase"/>
    <property type="match status" value="1"/>
</dbReference>
<keyword evidence="7 13" id="KW-0963">Cytoplasm</keyword>
<evidence type="ECO:0000256" key="8">
    <source>
        <dbReference type="ARBA" id="ARBA00022679"/>
    </source>
</evidence>
<feature type="binding site" evidence="13">
    <location>
        <position position="122"/>
    </location>
    <ligand>
        <name>substrate</name>
    </ligand>
</feature>
<dbReference type="PRINTS" id="PR00477">
    <property type="entry name" value="PHGLYCKINASE"/>
</dbReference>
<dbReference type="PIRSF" id="PIRSF000724">
    <property type="entry name" value="Pgk"/>
    <property type="match status" value="1"/>
</dbReference>
<keyword evidence="18" id="KW-1185">Reference proteome</keyword>
<dbReference type="AlphaFoldDB" id="A0A6M4IJW1"/>
<dbReference type="Proteomes" id="UP000500938">
    <property type="component" value="Chromosome"/>
</dbReference>